<sequence>MANDLTRWNRAGLSRFRYLDGNAATFLEALRVDWQARFPRWPAVAGEVPPEESDRAWQARLERGYQADQDDLLWQIGRGFARASHVLGEHLDAYANEATVGTATEWENLRRLVAMLDYHPRPPASAQTTLAVLAKRPGPLAAGFAVKHNPEEGAPVVFETLEDLALDPRLNTLRPAGHDRNPASLQGQYLEISGEHDKLTRGTPLVVEDTRRGRSHAHLIQSVALDEGRGVTRVRITPRLSPKSRIGDVRLHVLPKERLAVTGPVLQGAELGHSLRLADETGDLKPGETLVLTNPGHKPRFLRVSRVRPRLVSFKAPLGPTYLAGARLSRPVEVPVIRRAGAPWRRRIGRGDHAGGNLYVLFVAGDWRRLQNQWVARRPADVDGALAAFRVVRAHYQPVDVSPEAGDTPAWEGHTALSLAGGELDANPQYLLAPPESPGPWVPDPLIERVAGGLADPLISEHSKHAAPGDFAVLVCGGSVAWSRLAAVAQDQAGEHTAHHADGGTWQDRGGGPVHADASGTGEGGPFYRDASQLYVHFTETLRLHDARRNPTPLSGRTVALSDPDGQLSERLTRGHRLVLDNGSEVVAARVEKLAGGDPLQLTLSESVPGDSRYDNLVLYGNAVAAGHGSGKPEQALGSGDATERHAGFELAVQEVSFVADPGQASGVRAAVEVTVDGRRWTQLANLRDAGQEDAVYTVRLTEDGTLSVRFGDGRHGRRLPTGVNNVRIHYRQGVGTRGNLPPGSLTEPQRPHPRVDAVRQPLPAGGGADREPETDLRESAPATVLTLSRAVSLRDFARLARAHASIWQANAFARPTRRGRRESVEVVVVPAEGARLTSALGDQLTRHLRAHGVPGVDLQVAGYEPVRIGLDITLRIDLDAFDPEPVVDAVHAALAEAFSLRHRRLGQPLYRGEVFQVVEGVRGVASSSCEVRVVSVGAGGPLPDEDEANEAGPTGAHDTGRAVLREVRTSGGVVRVLQPGPRQCLYLAPGRPDISIETEAYRP</sequence>
<gene>
    <name evidence="2" type="ORF">DFR31_0520</name>
</gene>
<name>A0A498C3D4_9GAMM</name>
<keyword evidence="3" id="KW-1185">Reference proteome</keyword>
<dbReference type="Proteomes" id="UP000275461">
    <property type="component" value="Unassembled WGS sequence"/>
</dbReference>
<reference evidence="2 3" key="1">
    <citation type="submission" date="2018-10" db="EMBL/GenBank/DDBJ databases">
        <title>Genomic Encyclopedia of Type Strains, Phase IV (KMG-IV): sequencing the most valuable type-strain genomes for metagenomic binning, comparative biology and taxonomic classification.</title>
        <authorList>
            <person name="Goeker M."/>
        </authorList>
    </citation>
    <scope>NUCLEOTIDE SEQUENCE [LARGE SCALE GENOMIC DNA]</scope>
    <source>
        <strain evidence="2 3">DSM 12769</strain>
    </source>
</reference>
<evidence type="ECO:0000256" key="1">
    <source>
        <dbReference type="SAM" id="MobiDB-lite"/>
    </source>
</evidence>
<feature type="region of interest" description="Disordered" evidence="1">
    <location>
        <begin position="734"/>
        <end position="779"/>
    </location>
</feature>
<comment type="caution">
    <text evidence="2">The sequence shown here is derived from an EMBL/GenBank/DDBJ whole genome shotgun (WGS) entry which is preliminary data.</text>
</comment>
<accession>A0A498C3D4</accession>
<organism evidence="2 3">
    <name type="scientific">Alkalispirillum mobile</name>
    <dbReference type="NCBI Taxonomy" id="85925"/>
    <lineage>
        <taxon>Bacteria</taxon>
        <taxon>Pseudomonadati</taxon>
        <taxon>Pseudomonadota</taxon>
        <taxon>Gammaproteobacteria</taxon>
        <taxon>Chromatiales</taxon>
        <taxon>Ectothiorhodospiraceae</taxon>
        <taxon>Alkalispirillum</taxon>
    </lineage>
</organism>
<dbReference type="RefSeq" id="WP_170153578.1">
    <property type="nucleotide sequence ID" value="NZ_RCDA01000001.1"/>
</dbReference>
<evidence type="ECO:0000313" key="3">
    <source>
        <dbReference type="Proteomes" id="UP000275461"/>
    </source>
</evidence>
<proteinExistence type="predicted"/>
<dbReference type="AlphaFoldDB" id="A0A498C3D4"/>
<feature type="region of interest" description="Disordered" evidence="1">
    <location>
        <begin position="548"/>
        <end position="567"/>
    </location>
</feature>
<feature type="region of interest" description="Disordered" evidence="1">
    <location>
        <begin position="939"/>
        <end position="961"/>
    </location>
</feature>
<dbReference type="EMBL" id="RCDA01000001">
    <property type="protein sequence ID" value="RLK50614.1"/>
    <property type="molecule type" value="Genomic_DNA"/>
</dbReference>
<evidence type="ECO:0000313" key="2">
    <source>
        <dbReference type="EMBL" id="RLK50614.1"/>
    </source>
</evidence>
<feature type="compositionally biased region" description="Basic and acidic residues" evidence="1">
    <location>
        <begin position="769"/>
        <end position="779"/>
    </location>
</feature>
<protein>
    <submittedName>
        <fullName evidence="2">Putative phage baseplate assembly protein</fullName>
    </submittedName>
</protein>